<dbReference type="SUPFAM" id="SSF52540">
    <property type="entry name" value="P-loop containing nucleoside triphosphate hydrolases"/>
    <property type="match status" value="1"/>
</dbReference>
<evidence type="ECO:0000256" key="2">
    <source>
        <dbReference type="ARBA" id="ARBA00022741"/>
    </source>
</evidence>
<dbReference type="PROSITE" id="PS00662">
    <property type="entry name" value="T2SP_E"/>
    <property type="match status" value="1"/>
</dbReference>
<dbReference type="EMBL" id="DF968063">
    <property type="protein sequence ID" value="GAP02477.1"/>
    <property type="molecule type" value="Genomic_DNA"/>
</dbReference>
<dbReference type="GO" id="GO:0005886">
    <property type="term" value="C:plasma membrane"/>
    <property type="evidence" value="ECO:0007669"/>
    <property type="project" value="TreeGrafter"/>
</dbReference>
<sequence length="297" mass="33836">MKKFNRDWPTQNRADPAAWLEAILAWGQAEYFSDFYFVAQGKRYRLTGKQQEELFFLDELANDFAKRVLLVIKYRAALYLTEDRRPQLGRFDFQAGFIRVSTVGDFLDRESLVLRLIYPQLGKLFWHFPAQWHDLVTQKIENGLLVIAGPTGSGKTTTLYRLLESWAKRQMVLTVEDPVEIHQPDFLQLQVNELAGIGYPDLIKVALRHRPDILVIGEIRDLKTAQAALDAALSGHLVLTTLHANSEIGVLSRLVNLGLDERRVREALSKTVYQRLLKIGTGPVGVLVGLRLGRTDR</sequence>
<comment type="similarity">
    <text evidence="1">Belongs to the GSP E family.</text>
</comment>
<name>A0A3F3GVY3_9LACO</name>
<evidence type="ECO:0000256" key="3">
    <source>
        <dbReference type="ARBA" id="ARBA00022840"/>
    </source>
</evidence>
<keyword evidence="3" id="KW-0067">ATP-binding</keyword>
<dbReference type="STRING" id="220714.SAMN05660469_0432"/>
<keyword evidence="6" id="KW-1185">Reference proteome</keyword>
<dbReference type="PANTHER" id="PTHR30258">
    <property type="entry name" value="TYPE II SECRETION SYSTEM PROTEIN GSPE-RELATED"/>
    <property type="match status" value="1"/>
</dbReference>
<proteinExistence type="inferred from homology"/>
<organism evidence="5 6">
    <name type="scientific">Fructobacillus pseudoficulneus</name>
    <dbReference type="NCBI Taxonomy" id="220714"/>
    <lineage>
        <taxon>Bacteria</taxon>
        <taxon>Bacillati</taxon>
        <taxon>Bacillota</taxon>
        <taxon>Bacilli</taxon>
        <taxon>Lactobacillales</taxon>
        <taxon>Lactobacillaceae</taxon>
        <taxon>Fructobacillus</taxon>
    </lineage>
</organism>
<evidence type="ECO:0000256" key="1">
    <source>
        <dbReference type="ARBA" id="ARBA00006611"/>
    </source>
</evidence>
<evidence type="ECO:0000313" key="6">
    <source>
        <dbReference type="Proteomes" id="UP000061227"/>
    </source>
</evidence>
<keyword evidence="2" id="KW-0547">Nucleotide-binding</keyword>
<dbReference type="Gene3D" id="3.30.450.90">
    <property type="match status" value="1"/>
</dbReference>
<dbReference type="Proteomes" id="UP000061227">
    <property type="component" value="Unassembled WGS sequence"/>
</dbReference>
<dbReference type="AlphaFoldDB" id="A0A3F3GVY3"/>
<dbReference type="PANTHER" id="PTHR30258:SF2">
    <property type="entry name" value="COMG OPERON PROTEIN 1"/>
    <property type="match status" value="1"/>
</dbReference>
<dbReference type="Gene3D" id="3.40.50.300">
    <property type="entry name" value="P-loop containing nucleotide triphosphate hydrolases"/>
    <property type="match status" value="1"/>
</dbReference>
<dbReference type="InterPro" id="IPR001482">
    <property type="entry name" value="T2SS/T4SS_dom"/>
</dbReference>
<accession>A0A3F3GVY3</accession>
<gene>
    <name evidence="5" type="ORF">FPFC_013600</name>
</gene>
<evidence type="ECO:0000313" key="5">
    <source>
        <dbReference type="EMBL" id="GAP02477.1"/>
    </source>
</evidence>
<dbReference type="OrthoDB" id="9808272at2"/>
<dbReference type="InterPro" id="IPR003593">
    <property type="entry name" value="AAA+_ATPase"/>
</dbReference>
<dbReference type="GO" id="GO:0016887">
    <property type="term" value="F:ATP hydrolysis activity"/>
    <property type="evidence" value="ECO:0007669"/>
    <property type="project" value="TreeGrafter"/>
</dbReference>
<evidence type="ECO:0000259" key="4">
    <source>
        <dbReference type="PROSITE" id="PS00662"/>
    </source>
</evidence>
<dbReference type="Pfam" id="PF00437">
    <property type="entry name" value="T2SSE"/>
    <property type="match status" value="1"/>
</dbReference>
<protein>
    <submittedName>
        <fullName evidence="5">Type II secretory pathway/competence component, ATPase</fullName>
    </submittedName>
</protein>
<dbReference type="CDD" id="cd01129">
    <property type="entry name" value="PulE-GspE-like"/>
    <property type="match status" value="1"/>
</dbReference>
<dbReference type="GO" id="GO:0005524">
    <property type="term" value="F:ATP binding"/>
    <property type="evidence" value="ECO:0007669"/>
    <property type="project" value="UniProtKB-KW"/>
</dbReference>
<dbReference type="SMART" id="SM00382">
    <property type="entry name" value="AAA"/>
    <property type="match status" value="1"/>
</dbReference>
<feature type="domain" description="Bacterial type II secretion system protein E" evidence="4">
    <location>
        <begin position="207"/>
        <end position="221"/>
    </location>
</feature>
<reference evidence="5 6" key="1">
    <citation type="journal article" date="2015" name="BMC Genomics">
        <title>Comparative genomics of Fructobacillus spp. and Leuconostoc spp. reveals niche-specific evolution of Fructobacillus spp.</title>
        <authorList>
            <person name="Endo A."/>
            <person name="Tanizawa Y."/>
            <person name="Tanaka N."/>
            <person name="Maeno S."/>
            <person name="Kumar H."/>
            <person name="Shiwa Y."/>
            <person name="Okada S."/>
            <person name="Yoshikawa H."/>
            <person name="Dicks L."/>
            <person name="Nakagawa J."/>
            <person name="Arita M."/>
        </authorList>
    </citation>
    <scope>NUCLEOTIDE SEQUENCE [LARGE SCALE GENOMIC DNA]</scope>
    <source>
        <strain evidence="5 6">DSM 15468</strain>
    </source>
</reference>
<dbReference type="RefSeq" id="WP_059376390.1">
    <property type="nucleotide sequence ID" value="NZ_DF968063.1"/>
</dbReference>
<dbReference type="InterPro" id="IPR027417">
    <property type="entry name" value="P-loop_NTPase"/>
</dbReference>